<comment type="pathway">
    <text evidence="1">Siderophore biosynthesis.</text>
</comment>
<evidence type="ECO:0000256" key="2">
    <source>
        <dbReference type="ARBA" id="ARBA00007832"/>
    </source>
</evidence>
<protein>
    <submittedName>
        <fullName evidence="5">IucA/IucC family protein</fullName>
    </submittedName>
</protein>
<dbReference type="Pfam" id="PF04183">
    <property type="entry name" value="IucA_IucC"/>
    <property type="match status" value="1"/>
</dbReference>
<organism evidence="5">
    <name type="scientific">Macrococcus psychrotolerans</name>
    <dbReference type="NCBI Taxonomy" id="3039389"/>
    <lineage>
        <taxon>Bacteria</taxon>
        <taxon>Bacillati</taxon>
        <taxon>Bacillota</taxon>
        <taxon>Bacilli</taxon>
        <taxon>Bacillales</taxon>
        <taxon>Staphylococcaceae</taxon>
        <taxon>Macrococcus</taxon>
    </lineage>
</organism>
<feature type="domain" description="Aerobactin siderophore biosynthesis IucA/IucC N-terminal" evidence="3">
    <location>
        <begin position="130"/>
        <end position="348"/>
    </location>
</feature>
<proteinExistence type="inferred from homology"/>
<reference evidence="5" key="1">
    <citation type="submission" date="2021-07" db="EMBL/GenBank/DDBJ databases">
        <title>Prevalence and characterization of methicillin-resistant Macrococcus spp. in food producing animals and meat in Switzerland in 2019.</title>
        <authorList>
            <person name="Keller J.E."/>
            <person name="Schwendener S."/>
            <person name="Neuenschwander J."/>
            <person name="Overesch G."/>
            <person name="Perreten V."/>
        </authorList>
    </citation>
    <scope>NUCLEOTIDE SEQUENCE</scope>
    <source>
        <strain evidence="5">19Msa1099</strain>
    </source>
</reference>
<gene>
    <name evidence="5" type="ORF">KYI10_09720</name>
</gene>
<dbReference type="AlphaFoldDB" id="A0AAT9P3A6"/>
<sequence>MWESIVQSHSNEIGSKIIHDIQRAKHLTMDKIIRAIIEEQIHPFTLVSNHEDKAAFMTSDAFFYYDKVTGSVTVNDETITDPLEFLKWCAAQSTAYDYTSFIAEIENHLINQSLSFIHCAHIEKADHPLLKGEQWVVTGHNIHPCAKTKLGMSYEAVMRYAPEYNHTFELNWILVKKDILFNNLEDDQIEQLIAFSGYQNAIDDAYHLIPVHPYQYEHILPEVYKEEIAAQDIIMLDYEGGRVKSTSSFRTVCPIDARYPIVKLPVHSQMTSTIRSISNNSVINSKAISDYFKWIYESDDALAQLSTPIMEYGGMTYEHESEAKQRNLSFILRENSTQEFKQYDDVFAATCLFERDETDDKIYKRLIYQSNQSASAWFYRYTKLLLHTAIPLMATYGIGLEAHMQNISIAFLNGNPVHLYYRDFGGLRIDISRTAGKLQLNEGLTCTTTEGMHEKVVNTLIANHLTTVIDHISQDYELHPDELWRIAAELLMHTFEMLSGNDIQQDFESFTSAHLKQKALMTMRLSSDKNDLYIYKENPLHAQFIKK</sequence>
<dbReference type="Pfam" id="PF06276">
    <property type="entry name" value="FhuF"/>
    <property type="match status" value="1"/>
</dbReference>
<dbReference type="EMBL" id="CP079955">
    <property type="protein sequence ID" value="QYA32607.1"/>
    <property type="molecule type" value="Genomic_DNA"/>
</dbReference>
<dbReference type="GO" id="GO:0016881">
    <property type="term" value="F:acid-amino acid ligase activity"/>
    <property type="evidence" value="ECO:0007669"/>
    <property type="project" value="UniProtKB-ARBA"/>
</dbReference>
<evidence type="ECO:0000256" key="1">
    <source>
        <dbReference type="ARBA" id="ARBA00004924"/>
    </source>
</evidence>
<evidence type="ECO:0000259" key="3">
    <source>
        <dbReference type="Pfam" id="PF04183"/>
    </source>
</evidence>
<dbReference type="InterPro" id="IPR022770">
    <property type="entry name" value="IucA/IucC-like_C"/>
</dbReference>
<comment type="similarity">
    <text evidence="2">Belongs to the IucA/IucC family.</text>
</comment>
<evidence type="ECO:0000313" key="5">
    <source>
        <dbReference type="EMBL" id="QYA32607.1"/>
    </source>
</evidence>
<dbReference type="InterPro" id="IPR037455">
    <property type="entry name" value="LucA/IucC-like"/>
</dbReference>
<dbReference type="InterPro" id="IPR007310">
    <property type="entry name" value="Aerobactin_biosyn_IucA/IucC_N"/>
</dbReference>
<evidence type="ECO:0000259" key="4">
    <source>
        <dbReference type="Pfam" id="PF06276"/>
    </source>
</evidence>
<name>A0AAT9P3A6_9STAP</name>
<feature type="domain" description="Aerobactin siderophore biosynthesis IucA/IucC-like C-terminal" evidence="4">
    <location>
        <begin position="375"/>
        <end position="528"/>
    </location>
</feature>
<accession>A0AAT9P3A6</accession>
<dbReference type="PANTHER" id="PTHR34384:SF6">
    <property type="entry name" value="STAPHYLOFERRIN B SYNTHASE"/>
    <property type="match status" value="1"/>
</dbReference>
<dbReference type="GO" id="GO:0019290">
    <property type="term" value="P:siderophore biosynthetic process"/>
    <property type="evidence" value="ECO:0007669"/>
    <property type="project" value="InterPro"/>
</dbReference>
<dbReference type="PANTHER" id="PTHR34384">
    <property type="entry name" value="L-2,3-DIAMINOPROPANOATE--CITRATE LIGASE"/>
    <property type="match status" value="1"/>
</dbReference>